<reference evidence="2" key="2">
    <citation type="submission" date="2014-05" db="EMBL/GenBank/DDBJ databases">
        <title>Genome sequencing of Bartonella spp. isolated from human blood.</title>
        <authorList>
            <person name="Raoult D."/>
        </authorList>
    </citation>
    <scope>NUCLEOTIDE SEQUENCE</scope>
    <source>
        <strain evidence="2">MVT06</strain>
    </source>
</reference>
<sequence length="278" mass="31342">MLLLILAAFFLILLTSAIFFLLHFDYGSKKGRQVLVMDEGKSQIHRIESGFEYDFIDKERIQEVHLELPSTAISVETHKAFVQKPYKHRKGLCVLKAFVILFIPFVTCGIYSLTGSPGAKSYFFNELMDKDPQTLNRHEKLVRLQTLFFRTPNDGKIADVLAISYFEEGLFQDAVNIYLDALRLNGETAPRLMGYGLALVGYEGGVITQEAQNAFQKAADLAPDDFYPRLFLADALCQAGKPEQAVQLLQNFLGTISKDVSGRSRVEKMIVQLRNTCN</sequence>
<dbReference type="InterPro" id="IPR011990">
    <property type="entry name" value="TPR-like_helical_dom_sf"/>
</dbReference>
<reference evidence="2" key="1">
    <citation type="submission" date="2013-11" db="EMBL/GenBank/DDBJ databases">
        <authorList>
            <person name="GENOMES U."/>
        </authorList>
    </citation>
    <scope>NUCLEOTIDE SEQUENCE</scope>
    <source>
        <strain evidence="2">MVT06</strain>
    </source>
</reference>
<protein>
    <submittedName>
        <fullName evidence="2">Cytochrome c-type biogenesis protein CycH</fullName>
    </submittedName>
</protein>
<gene>
    <name evidence="2" type="primary">cycH</name>
    <name evidence="2" type="ORF">BN1046_00755</name>
</gene>
<proteinExistence type="predicted"/>
<evidence type="ECO:0000313" key="2">
    <source>
        <dbReference type="EMBL" id="CDP79851.1"/>
    </source>
</evidence>
<dbReference type="SUPFAM" id="SSF48452">
    <property type="entry name" value="TPR-like"/>
    <property type="match status" value="1"/>
</dbReference>
<keyword evidence="1" id="KW-0472">Membrane</keyword>
<evidence type="ECO:0000256" key="1">
    <source>
        <dbReference type="SAM" id="Phobius"/>
    </source>
</evidence>
<keyword evidence="1" id="KW-0812">Transmembrane</keyword>
<dbReference type="Pfam" id="PF14559">
    <property type="entry name" value="TPR_19"/>
    <property type="match status" value="1"/>
</dbReference>
<dbReference type="Gene3D" id="1.25.40.10">
    <property type="entry name" value="Tetratricopeptide repeat domain"/>
    <property type="match status" value="1"/>
</dbReference>
<dbReference type="EMBL" id="HG977196">
    <property type="protein sequence ID" value="CDP79851.1"/>
    <property type="molecule type" value="Genomic_DNA"/>
</dbReference>
<keyword evidence="1" id="KW-1133">Transmembrane helix</keyword>
<accession>A0A024LQ39</accession>
<organism evidence="2">
    <name type="scientific">Bartonella schoenbuchensis</name>
    <dbReference type="NCBI Taxonomy" id="165694"/>
    <lineage>
        <taxon>Bacteria</taxon>
        <taxon>Pseudomonadati</taxon>
        <taxon>Pseudomonadota</taxon>
        <taxon>Alphaproteobacteria</taxon>
        <taxon>Hyphomicrobiales</taxon>
        <taxon>Bartonellaceae</taxon>
        <taxon>Bartonella</taxon>
    </lineage>
</organism>
<feature type="transmembrane region" description="Helical" evidence="1">
    <location>
        <begin position="93"/>
        <end position="113"/>
    </location>
</feature>
<name>A0A024LQ39_9HYPH</name>
<feature type="transmembrane region" description="Helical" evidence="1">
    <location>
        <begin position="6"/>
        <end position="24"/>
    </location>
</feature>
<dbReference type="AlphaFoldDB" id="A0A024LQ39"/>